<feature type="transmembrane region" description="Helical" evidence="29">
    <location>
        <begin position="619"/>
        <end position="646"/>
    </location>
</feature>
<dbReference type="InterPro" id="IPR005798">
    <property type="entry name" value="Cyt_b/b6_C"/>
</dbReference>
<dbReference type="GO" id="GO:0050821">
    <property type="term" value="P:protein stabilization"/>
    <property type="evidence" value="ECO:0007669"/>
    <property type="project" value="InterPro"/>
</dbReference>
<keyword evidence="22" id="KW-0793">Thylakoid</keyword>
<dbReference type="GO" id="GO:0005743">
    <property type="term" value="C:mitochondrial inner membrane"/>
    <property type="evidence" value="ECO:0007669"/>
    <property type="project" value="UniProtKB-SubCell"/>
</dbReference>
<dbReference type="Pfam" id="PF00737">
    <property type="entry name" value="PsbH"/>
    <property type="match status" value="1"/>
</dbReference>
<name>A0A6P5Y5R8_DURZI</name>
<evidence type="ECO:0000256" key="8">
    <source>
        <dbReference type="ARBA" id="ARBA00022494"/>
    </source>
</evidence>
<keyword evidence="19 29" id="KW-1133">Transmembrane helix</keyword>
<keyword evidence="21" id="KW-0408">Iron</keyword>
<evidence type="ECO:0000256" key="21">
    <source>
        <dbReference type="ARBA" id="ARBA00023004"/>
    </source>
</evidence>
<comment type="subcellular location">
    <subcellularLocation>
        <location evidence="4">Mitochondrion inner membrane</location>
        <topology evidence="4">Multi-pass membrane protein</topology>
    </subcellularLocation>
    <subcellularLocation>
        <location evidence="5">Plastid</location>
        <location evidence="5">Chloroplast thylakoid membrane</location>
        <topology evidence="5">Single-pass membrane protein</topology>
    </subcellularLocation>
</comment>
<comment type="cofactor">
    <cofactor evidence="2">
        <name>heme b</name>
        <dbReference type="ChEBI" id="CHEBI:60344"/>
    </cofactor>
</comment>
<keyword evidence="16" id="KW-0479">Metal-binding</keyword>
<sequence length="964" mass="107083">MGLPWYRVHTVVLNDPGRLLSVHIMHTALVAGWAGSMALYELAVFDPSDPVLDPMWRQGMFVIPFMTRLGITNSWGGWSITGRTITNPGIWSYEGVAGAHIVFSGLCFLAAIWHWVYWDLEIFCDERTGKPSLDLPKIFGIHLFLSGVACFGFGAFHVTGLYGPGIWVSDPYGLTGKVQPVNPAWGVEGFDPFVPGGIASHHIAAGTLGILAGLFHLSVRPPQRLYKGLRMGNIETVLSSSIAAVFFAAFVVTGTMWYGSATTPIELFGPTRYQWDQGYFQQEIYRRVSAGLAENQSLSEAWSKIPEKLAFYDYIGNNPAKGGLFRAGSMDNGDGIAVGWLGHPIFRDKEGRELFVRRMPTFFETFPVVLVDGDGIVRADVPFRRAESKYSVEQVGVTVEFYGGELNGVSYSDPATVKKYARRAQLGEIFELDRATLKSDGVFRSSPRGWFTFGHASFALLFFFGHIWHGARTLFRDVFAGIDPDLDAQVEFGAFQKLGDPTTRRQVSTDLTEYKIRFMATQTVEGSSRSGPRRTVVGDFLKPLNSEYGKVAPGWGTTPLMGVAMALFSIFLSIILEIYNSSSSWFTYLNKVYDWFEERLEIQAIADDITSKYVPPHVNIFYCLGGITLTCFLVQVATGFAMTFYYRPTVTEAFTSVQYIMTEANFGWLIRSVHRWSASMMVLMMILHVFRVYLTGGFKKPRELTWVTGVVLAVLTASFGVTGYSLPWDQIGYWAVKIVTGVPEAIPVIGSPLVELLRGSASVGQSTLTRFYSLHTFVLPLLTAVFMLMHFLMIRKQGISEKFTYPNNKKPDLNDPVLRAKLAKGMGHNYYGEPAWPNDLLYIFPVVILGTIACNVGLAVLEPSMIGEPADPFATPLEILPEWYFFPVFQILRTVPNKLLGVLLMVSVPAGLLTVPFLENVNKFQNPFRRPVATTVFLIGTAVALWLGIGATLPIDKSLTLGLF</sequence>
<organism evidence="32 36">
    <name type="scientific">Durio zibethinus</name>
    <name type="common">Durian</name>
    <dbReference type="NCBI Taxonomy" id="66656"/>
    <lineage>
        <taxon>Eukaryota</taxon>
        <taxon>Viridiplantae</taxon>
        <taxon>Streptophyta</taxon>
        <taxon>Embryophyta</taxon>
        <taxon>Tracheophyta</taxon>
        <taxon>Spermatophyta</taxon>
        <taxon>Magnoliopsida</taxon>
        <taxon>eudicotyledons</taxon>
        <taxon>Gunneridae</taxon>
        <taxon>Pentapetalae</taxon>
        <taxon>rosids</taxon>
        <taxon>malvids</taxon>
        <taxon>Malvales</taxon>
        <taxon>Malvaceae</taxon>
        <taxon>Helicteroideae</taxon>
        <taxon>Durio</taxon>
    </lineage>
</organism>
<dbReference type="CDD" id="cd00290">
    <property type="entry name" value="cytochrome_b_C"/>
    <property type="match status" value="1"/>
</dbReference>
<dbReference type="PROSITE" id="PS51003">
    <property type="entry name" value="CYTB_CTER"/>
    <property type="match status" value="1"/>
</dbReference>
<evidence type="ECO:0000256" key="12">
    <source>
        <dbReference type="ARBA" id="ARBA00022617"/>
    </source>
</evidence>
<dbReference type="OrthoDB" id="1921305at2759"/>
<evidence type="ECO:0000256" key="17">
    <source>
        <dbReference type="ARBA" id="ARBA00022792"/>
    </source>
</evidence>
<dbReference type="PANTHER" id="PTHR19271:SF40">
    <property type="entry name" value="CYTOCHROME B"/>
    <property type="match status" value="1"/>
</dbReference>
<keyword evidence="17" id="KW-0999">Mitochondrion inner membrane</keyword>
<evidence type="ECO:0000256" key="5">
    <source>
        <dbReference type="ARBA" id="ARBA00004581"/>
    </source>
</evidence>
<dbReference type="KEGG" id="dzi:111289161"/>
<dbReference type="RefSeq" id="XP_022735777.1">
    <property type="nucleotide sequence ID" value="XM_022880042.1"/>
</dbReference>
<dbReference type="GO" id="GO:0009055">
    <property type="term" value="F:electron transfer activity"/>
    <property type="evidence" value="ECO:0007669"/>
    <property type="project" value="InterPro"/>
</dbReference>
<dbReference type="PANTHER" id="PTHR19271">
    <property type="entry name" value="CYTOCHROME B"/>
    <property type="match status" value="1"/>
</dbReference>
<evidence type="ECO:0000256" key="11">
    <source>
        <dbReference type="ARBA" id="ARBA00022553"/>
    </source>
</evidence>
<evidence type="ECO:0000256" key="23">
    <source>
        <dbReference type="ARBA" id="ARBA00023128"/>
    </source>
</evidence>
<dbReference type="InterPro" id="IPR048260">
    <property type="entry name" value="Cytochrome_b_C_euk/bac"/>
</dbReference>
<dbReference type="KEGG" id="dzi:111289198"/>
<dbReference type="SUPFAM" id="SSF81342">
    <property type="entry name" value="Transmembrane di-heme cytochromes"/>
    <property type="match status" value="1"/>
</dbReference>
<dbReference type="HAMAP" id="MF_01344">
    <property type="entry name" value="Cytb6_f_subIV"/>
    <property type="match status" value="1"/>
</dbReference>
<feature type="transmembrane region" description="Helical" evidence="29">
    <location>
        <begin position="706"/>
        <end position="726"/>
    </location>
</feature>
<feature type="transmembrane region" description="Helical" evidence="29">
    <location>
        <begin position="237"/>
        <end position="258"/>
    </location>
</feature>
<dbReference type="FunFam" id="3.10.680.10:FF:000001">
    <property type="entry name" value="Photosystem II CP47 reaction center protein"/>
    <property type="match status" value="1"/>
</dbReference>
<comment type="function">
    <text evidence="3">Component of the cytochrome b6-f complex, which mediates electron transfer between photosystem II (PSII) and photosystem I (PSI), cyclic electron flow around PSI, and state transitions.</text>
</comment>
<dbReference type="KEGG" id="dzi:111289183"/>
<feature type="transmembrane region" description="Helical" evidence="29">
    <location>
        <begin position="98"/>
        <end position="118"/>
    </location>
</feature>
<accession>A0A6P5Y5R8</accession>
<keyword evidence="15 29" id="KW-0812">Transmembrane</keyword>
<evidence type="ECO:0000313" key="33">
    <source>
        <dbReference type="RefSeq" id="XP_022732756.1"/>
    </source>
</evidence>
<keyword evidence="23" id="KW-0496">Mitochondrion</keyword>
<gene>
    <name evidence="36" type="primary">LOC111289198</name>
    <name evidence="33" type="synonym">LOC111286849</name>
    <name evidence="34" type="synonym">LOC111289161</name>
    <name evidence="35" type="synonym">LOC111289183</name>
</gene>
<proteinExistence type="inferred from homology"/>
<dbReference type="InterPro" id="IPR001056">
    <property type="entry name" value="PSII_PsbH"/>
</dbReference>
<dbReference type="NCBIfam" id="TIGR01156">
    <property type="entry name" value="cytb6_f_IV"/>
    <property type="match status" value="1"/>
</dbReference>
<keyword evidence="13" id="KW-0934">Plastid</keyword>
<dbReference type="Proteomes" id="UP000515121">
    <property type="component" value="Unplaced"/>
</dbReference>
<dbReference type="InterPro" id="IPR036863">
    <property type="entry name" value="PSII_PsbH_sf"/>
</dbReference>
<keyword evidence="14" id="KW-0679">Respiratory chain</keyword>
<dbReference type="GO" id="GO:0009523">
    <property type="term" value="C:photosystem II"/>
    <property type="evidence" value="ECO:0007669"/>
    <property type="project" value="UniProtKB-KW"/>
</dbReference>
<feature type="transmembrane region" description="Helical" evidence="29">
    <location>
        <begin position="20"/>
        <end position="40"/>
    </location>
</feature>
<comment type="subunit">
    <text evidence="26">The 4 large subunits of the cytochrome b6-f complex are cytochrome b6, subunit IV (17 kDa polypeptide, PetD), cytochrome f and the Rieske protein, while the 4 small subunits are PetG, PetL, PetM and PetN. The complex functions as a dimer.</text>
</comment>
<evidence type="ECO:0000256" key="16">
    <source>
        <dbReference type="ARBA" id="ARBA00022723"/>
    </source>
</evidence>
<evidence type="ECO:0000256" key="24">
    <source>
        <dbReference type="ARBA" id="ARBA00023136"/>
    </source>
</evidence>
<dbReference type="RefSeq" id="XP_022732756.1">
    <property type="nucleotide sequence ID" value="XM_022877021.1"/>
</dbReference>
<evidence type="ECO:0000256" key="9">
    <source>
        <dbReference type="ARBA" id="ARBA00022528"/>
    </source>
</evidence>
<evidence type="ECO:0000256" key="20">
    <source>
        <dbReference type="ARBA" id="ARBA00022991"/>
    </source>
</evidence>
<comment type="cofactor">
    <cofactor evidence="1">
        <name>heme c</name>
        <dbReference type="ChEBI" id="CHEBI:61717"/>
    </cofactor>
</comment>
<dbReference type="FunFam" id="1.20.5.880:FF:000001">
    <property type="entry name" value="Photosystem II reaction center protein H"/>
    <property type="match status" value="1"/>
</dbReference>
<dbReference type="InterPro" id="IPR036150">
    <property type="entry name" value="Cyt_b/b6_C_sf"/>
</dbReference>
<dbReference type="HAMAP" id="MF_00633">
    <property type="entry name" value="Cytb6_f_cytb6"/>
    <property type="match status" value="1"/>
</dbReference>
<dbReference type="Gene3D" id="1.10.287.980">
    <property type="entry name" value="plastocyanin oxidoreductase"/>
    <property type="match status" value="1"/>
</dbReference>
<dbReference type="InterPro" id="IPR016174">
    <property type="entry name" value="Di-haem_cyt_TM"/>
</dbReference>
<dbReference type="Gene3D" id="3.10.680.10">
    <property type="entry name" value="Photosystem II CP47 reaction center protein"/>
    <property type="match status" value="1"/>
</dbReference>
<dbReference type="Gene3D" id="1.20.5.510">
    <property type="entry name" value="Single helix bin"/>
    <property type="match status" value="1"/>
</dbReference>
<dbReference type="Pfam" id="PF00032">
    <property type="entry name" value="Cytochrom_B_C"/>
    <property type="match status" value="1"/>
</dbReference>
<keyword evidence="32" id="KW-1185">Reference proteome</keyword>
<dbReference type="AlphaFoldDB" id="A0A6P5Y5R8"/>
<dbReference type="Gene3D" id="1.20.5.880">
    <property type="entry name" value="Photosystem II reaction center protein H"/>
    <property type="match status" value="1"/>
</dbReference>
<dbReference type="GO" id="GO:0009772">
    <property type="term" value="P:photosynthetic electron transport in photosystem II"/>
    <property type="evidence" value="ECO:0007669"/>
    <property type="project" value="InterPro"/>
</dbReference>
<evidence type="ECO:0000259" key="31">
    <source>
        <dbReference type="PROSITE" id="PS51003"/>
    </source>
</evidence>
<feature type="transmembrane region" description="Helical" evidence="29">
    <location>
        <begin position="772"/>
        <end position="794"/>
    </location>
</feature>
<dbReference type="GO" id="GO:0022904">
    <property type="term" value="P:respiratory electron transport chain"/>
    <property type="evidence" value="ECO:0007669"/>
    <property type="project" value="InterPro"/>
</dbReference>
<feature type="transmembrane region" description="Helical" evidence="29">
    <location>
        <begin position="931"/>
        <end position="955"/>
    </location>
</feature>
<keyword evidence="20" id="KW-0157">Chromophore</keyword>
<evidence type="ECO:0000256" key="2">
    <source>
        <dbReference type="ARBA" id="ARBA00001970"/>
    </source>
</evidence>
<dbReference type="SUPFAM" id="SSF81648">
    <property type="entry name" value="a domain/subunit of cytochrome bc1 complex (Ubiquinol-cytochrome c reductase)"/>
    <property type="match status" value="1"/>
</dbReference>
<dbReference type="GO" id="GO:0016491">
    <property type="term" value="F:oxidoreductase activity"/>
    <property type="evidence" value="ECO:0007669"/>
    <property type="project" value="UniProtKB-UniRule"/>
</dbReference>
<keyword evidence="18" id="KW-0249">Electron transport</keyword>
<dbReference type="KEGG" id="dzi:111286849"/>
<feature type="domain" description="Cytochrome b/b6 N-terminal region profile" evidence="30">
    <location>
        <begin position="592"/>
        <end position="803"/>
    </location>
</feature>
<dbReference type="GO" id="GO:0046872">
    <property type="term" value="F:metal ion binding"/>
    <property type="evidence" value="ECO:0007669"/>
    <property type="project" value="UniProtKB-KW"/>
</dbReference>
<feature type="transmembrane region" description="Helical" evidence="29">
    <location>
        <begin position="676"/>
        <end position="694"/>
    </location>
</feature>
<evidence type="ECO:0000256" key="1">
    <source>
        <dbReference type="ARBA" id="ARBA00001926"/>
    </source>
</evidence>
<evidence type="ECO:0000256" key="3">
    <source>
        <dbReference type="ARBA" id="ARBA00003068"/>
    </source>
</evidence>
<dbReference type="GeneID" id="111289198"/>
<dbReference type="Pfam" id="PF00033">
    <property type="entry name" value="Cytochrome_B"/>
    <property type="match status" value="1"/>
</dbReference>
<keyword evidence="8" id="KW-0148">Chlorophyll</keyword>
<dbReference type="NCBIfam" id="NF002728">
    <property type="entry name" value="PRK02624.1"/>
    <property type="match status" value="1"/>
</dbReference>
<evidence type="ECO:0000256" key="18">
    <source>
        <dbReference type="ARBA" id="ARBA00022982"/>
    </source>
</evidence>
<evidence type="ECO:0000313" key="32">
    <source>
        <dbReference type="Proteomes" id="UP000515121"/>
    </source>
</evidence>
<comment type="similarity">
    <text evidence="28">Belongs to the cytochrome b family. PetB subfamily.</text>
</comment>
<keyword evidence="12" id="KW-0349">Heme</keyword>
<dbReference type="GO" id="GO:0009535">
    <property type="term" value="C:chloroplast thylakoid membrane"/>
    <property type="evidence" value="ECO:0007669"/>
    <property type="project" value="UniProtKB-SubCell"/>
</dbReference>
<feature type="transmembrane region" description="Helical" evidence="29">
    <location>
        <begin position="840"/>
        <end position="861"/>
    </location>
</feature>
<feature type="transmembrane region" description="Helical" evidence="29">
    <location>
        <begin position="198"/>
        <end position="217"/>
    </location>
</feature>
<evidence type="ECO:0000256" key="27">
    <source>
        <dbReference type="ARBA" id="ARBA00035697"/>
    </source>
</evidence>
<keyword evidence="25" id="KW-0604">Photosystem II</keyword>
<keyword evidence="24 29" id="KW-0472">Membrane</keyword>
<feature type="domain" description="Cytochrome b/b6 C-terminal region profile" evidence="31">
    <location>
        <begin position="869"/>
        <end position="964"/>
    </location>
</feature>
<dbReference type="InterPro" id="IPR017486">
    <property type="entry name" value="PSII_PsbB"/>
</dbReference>
<keyword evidence="10" id="KW-0602">Photosynthesis</keyword>
<evidence type="ECO:0000256" key="22">
    <source>
        <dbReference type="ARBA" id="ARBA00023078"/>
    </source>
</evidence>
<feature type="transmembrane region" description="Helical" evidence="29">
    <location>
        <begin position="139"/>
        <end position="162"/>
    </location>
</feature>
<dbReference type="SUPFAM" id="SSF161077">
    <property type="entry name" value="Photosystem II antenna protein-like"/>
    <property type="match status" value="1"/>
</dbReference>
<reference evidence="33 34" key="1">
    <citation type="submission" date="2025-04" db="UniProtKB">
        <authorList>
            <consortium name="RefSeq"/>
        </authorList>
    </citation>
    <scope>IDENTIFICATION</scope>
    <source>
        <tissue evidence="33 34">Fruit stalk</tissue>
    </source>
</reference>
<dbReference type="InterPro" id="IPR005797">
    <property type="entry name" value="Cyt_b/b6_N"/>
</dbReference>
<dbReference type="SUPFAM" id="SSF161025">
    <property type="entry name" value="Photosystem II 10 kDa phosphoprotein PsbH"/>
    <property type="match status" value="1"/>
</dbReference>
<evidence type="ECO:0000256" key="19">
    <source>
        <dbReference type="ARBA" id="ARBA00022989"/>
    </source>
</evidence>
<evidence type="ECO:0000259" key="30">
    <source>
        <dbReference type="PROSITE" id="PS51002"/>
    </source>
</evidence>
<evidence type="ECO:0000256" key="13">
    <source>
        <dbReference type="ARBA" id="ARBA00022640"/>
    </source>
</evidence>
<dbReference type="FunFam" id="1.10.287.980:FF:000001">
    <property type="entry name" value="Cytochrome b6-f complex subunit 4"/>
    <property type="match status" value="1"/>
</dbReference>
<dbReference type="InterPro" id="IPR048259">
    <property type="entry name" value="Cytochrome_b_N_euk/bac"/>
</dbReference>
<evidence type="ECO:0000256" key="14">
    <source>
        <dbReference type="ARBA" id="ARBA00022660"/>
    </source>
</evidence>
<evidence type="ECO:0000313" key="35">
    <source>
        <dbReference type="RefSeq" id="XP_022735769.1"/>
    </source>
</evidence>
<dbReference type="GO" id="GO:0016168">
    <property type="term" value="F:chlorophyll binding"/>
    <property type="evidence" value="ECO:0007669"/>
    <property type="project" value="UniProtKB-KW"/>
</dbReference>
<evidence type="ECO:0000256" key="4">
    <source>
        <dbReference type="ARBA" id="ARBA00004448"/>
    </source>
</evidence>
<dbReference type="HAMAP" id="MF_01495">
    <property type="entry name" value="PSII_PsbB_CP47"/>
    <property type="match status" value="1"/>
</dbReference>
<dbReference type="Gene3D" id="1.20.810.10">
    <property type="entry name" value="Cytochrome Bc1 Complex, Chain C"/>
    <property type="match status" value="1"/>
</dbReference>
<evidence type="ECO:0000256" key="28">
    <source>
        <dbReference type="ARBA" id="ARBA00061709"/>
    </source>
</evidence>
<evidence type="ECO:0000256" key="26">
    <source>
        <dbReference type="ARBA" id="ARBA00025834"/>
    </source>
</evidence>
<evidence type="ECO:0000256" key="10">
    <source>
        <dbReference type="ARBA" id="ARBA00022531"/>
    </source>
</evidence>
<evidence type="ECO:0000256" key="6">
    <source>
        <dbReference type="ARBA" id="ARBA00013531"/>
    </source>
</evidence>
<evidence type="ECO:0000256" key="15">
    <source>
        <dbReference type="ARBA" id="ARBA00022692"/>
    </source>
</evidence>
<dbReference type="GO" id="GO:0042301">
    <property type="term" value="F:phosphate ion binding"/>
    <property type="evidence" value="ECO:0007669"/>
    <property type="project" value="InterPro"/>
</dbReference>
<dbReference type="RefSeq" id="XP_022735769.1">
    <property type="nucleotide sequence ID" value="XM_022880034.1"/>
</dbReference>
<evidence type="ECO:0000313" key="36">
    <source>
        <dbReference type="RefSeq" id="XP_022735777.1"/>
    </source>
</evidence>
<protein>
    <recommendedName>
        <fullName evidence="6">Cytochrome b</fullName>
    </recommendedName>
    <alternativeName>
        <fullName evidence="27">Cytochrome b6</fullName>
    </alternativeName>
</protein>
<keyword evidence="7" id="KW-0813">Transport</keyword>
<keyword evidence="11" id="KW-0597">Phosphoprotein</keyword>
<feature type="transmembrane region" description="Helical" evidence="29">
    <location>
        <begin position="560"/>
        <end position="579"/>
    </location>
</feature>
<dbReference type="Pfam" id="PF00421">
    <property type="entry name" value="PSII"/>
    <property type="match status" value="1"/>
</dbReference>
<keyword evidence="9" id="KW-0150">Chloroplast</keyword>
<dbReference type="RefSeq" id="XP_022735757.1">
    <property type="nucleotide sequence ID" value="XM_022880022.1"/>
</dbReference>
<dbReference type="InterPro" id="IPR027387">
    <property type="entry name" value="Cytb/b6-like_sf"/>
</dbReference>
<dbReference type="InterPro" id="IPR036001">
    <property type="entry name" value="PS_II_antenna-like_sf"/>
</dbReference>
<evidence type="ECO:0000256" key="7">
    <source>
        <dbReference type="ARBA" id="ARBA00022448"/>
    </source>
</evidence>
<dbReference type="InterPro" id="IPR000932">
    <property type="entry name" value="PS_antenna-like"/>
</dbReference>
<dbReference type="FunFam" id="1.20.5.510:FF:000002">
    <property type="entry name" value="Cytochrome b6-f complex subunit 4"/>
    <property type="match status" value="1"/>
</dbReference>
<dbReference type="InterPro" id="IPR023530">
    <property type="entry name" value="Cyt_B6_PetB"/>
</dbReference>
<dbReference type="FunFam" id="1.20.810.10:FF:000001">
    <property type="entry name" value="Cytochrome b6"/>
    <property type="match status" value="1"/>
</dbReference>
<evidence type="ECO:0000313" key="34">
    <source>
        <dbReference type="RefSeq" id="XP_022735757.1"/>
    </source>
</evidence>
<dbReference type="CDD" id="cd00284">
    <property type="entry name" value="Cytochrome_b_N"/>
    <property type="match status" value="1"/>
</dbReference>
<evidence type="ECO:0000256" key="29">
    <source>
        <dbReference type="SAM" id="Phobius"/>
    </source>
</evidence>
<dbReference type="InterPro" id="IPR005870">
    <property type="entry name" value="Cyt_b6/f_cplx_suIV"/>
</dbReference>
<dbReference type="NCBIfam" id="TIGR03039">
    <property type="entry name" value="PS_II_CP47"/>
    <property type="match status" value="1"/>
</dbReference>
<dbReference type="NCBIfam" id="NF002990">
    <property type="entry name" value="PRK03735.1"/>
    <property type="match status" value="1"/>
</dbReference>
<dbReference type="PROSITE" id="PS51002">
    <property type="entry name" value="CYTB_NTER"/>
    <property type="match status" value="1"/>
</dbReference>
<feature type="transmembrane region" description="Helical" evidence="29">
    <location>
        <begin position="899"/>
        <end position="919"/>
    </location>
</feature>
<evidence type="ECO:0000256" key="25">
    <source>
        <dbReference type="ARBA" id="ARBA00023276"/>
    </source>
</evidence>